<dbReference type="PANTHER" id="PTHR21240">
    <property type="entry name" value="2-AMINO-3-CARBOXYLMUCONATE-6-SEMIALDEHYDE DECARBOXYLASE"/>
    <property type="match status" value="1"/>
</dbReference>
<feature type="domain" description="Amidohydrolase-related" evidence="2">
    <location>
        <begin position="119"/>
        <end position="305"/>
    </location>
</feature>
<dbReference type="Pfam" id="PF04909">
    <property type="entry name" value="Amidohydro_2"/>
    <property type="match status" value="1"/>
</dbReference>
<evidence type="ECO:0000313" key="4">
    <source>
        <dbReference type="Proteomes" id="UP000007347"/>
    </source>
</evidence>
<dbReference type="STRING" id="651182.TOL2_C35230"/>
<reference evidence="3 4" key="1">
    <citation type="journal article" date="2013" name="Environ. Microbiol.">
        <title>Complete genome, catabolic sub-proteomes and key-metabolites of Desulfobacula toluolica Tol2, a marine, aromatic compound-degrading, sulfate-reducing bacterium.</title>
        <authorList>
            <person name="Wohlbrand L."/>
            <person name="Jacob J.H."/>
            <person name="Kube M."/>
            <person name="Mussmann M."/>
            <person name="Jarling R."/>
            <person name="Beck A."/>
            <person name="Amann R."/>
            <person name="Wilkes H."/>
            <person name="Reinhardt R."/>
            <person name="Rabus R."/>
        </authorList>
    </citation>
    <scope>NUCLEOTIDE SEQUENCE [LARGE SCALE GENOMIC DNA]</scope>
    <source>
        <strain evidence="4">DSM 7467 / Tol2</strain>
    </source>
</reference>
<dbReference type="RefSeq" id="WP_014958868.1">
    <property type="nucleotide sequence ID" value="NC_018645.1"/>
</dbReference>
<protein>
    <submittedName>
        <fullName evidence="3">Amidohydrolase 2 family protein</fullName>
    </submittedName>
</protein>
<name>K0NLQ2_DESTT</name>
<evidence type="ECO:0000256" key="1">
    <source>
        <dbReference type="ARBA" id="ARBA00023239"/>
    </source>
</evidence>
<dbReference type="SUPFAM" id="SSF51556">
    <property type="entry name" value="Metallo-dependent hydrolases"/>
    <property type="match status" value="1"/>
</dbReference>
<accession>K0NLQ2</accession>
<gene>
    <name evidence="3" type="ordered locus">TOL2_C35230</name>
</gene>
<keyword evidence="1" id="KW-0456">Lyase</keyword>
<keyword evidence="3" id="KW-0378">Hydrolase</keyword>
<dbReference type="EMBL" id="FO203503">
    <property type="protein sequence ID" value="CCK81680.1"/>
    <property type="molecule type" value="Genomic_DNA"/>
</dbReference>
<dbReference type="InterPro" id="IPR032465">
    <property type="entry name" value="ACMSD"/>
</dbReference>
<dbReference type="Gene3D" id="3.20.20.140">
    <property type="entry name" value="Metal-dependent hydrolases"/>
    <property type="match status" value="1"/>
</dbReference>
<evidence type="ECO:0000313" key="3">
    <source>
        <dbReference type="EMBL" id="CCK81680.1"/>
    </source>
</evidence>
<keyword evidence="4" id="KW-1185">Reference proteome</keyword>
<dbReference type="GO" id="GO:0016831">
    <property type="term" value="F:carboxy-lyase activity"/>
    <property type="evidence" value="ECO:0007669"/>
    <property type="project" value="InterPro"/>
</dbReference>
<dbReference type="InterPro" id="IPR032466">
    <property type="entry name" value="Metal_Hydrolase"/>
</dbReference>
<dbReference type="AlphaFoldDB" id="K0NLQ2"/>
<sequence>MEIIDSHIHVGDIYHGFPIKYPLSKIPFGLMSIFEASQFKSPFKRKLKKDNNQTNLQQGKFGRFLGDIAYMESCRRIQFSDTDHIITAFDRNKVDKAIVLPIEPNVTTKNIIALSKEQPRFIPFGSVNFHSLRYMEELKENIQNGIKGLKIHPVIQRIHPENKKIYQVLEEISIYSMPVCFHVGPCRAGIVKIEEEEYAHPDQILTLVKNFPNVPFVFAHMGLEYKDYVIELAQKHKNIYLDTSFQTAKTIKKAIMSIDVDRILFGSDFPLVSQTTSIKIINKYIKDQIVKKKIFSENIKKLLGI</sequence>
<dbReference type="Proteomes" id="UP000007347">
    <property type="component" value="Chromosome"/>
</dbReference>
<dbReference type="GO" id="GO:0016787">
    <property type="term" value="F:hydrolase activity"/>
    <property type="evidence" value="ECO:0007669"/>
    <property type="project" value="UniProtKB-KW"/>
</dbReference>
<evidence type="ECO:0000259" key="2">
    <source>
        <dbReference type="Pfam" id="PF04909"/>
    </source>
</evidence>
<dbReference type="HOGENOM" id="CLU_044590_0_1_7"/>
<dbReference type="InterPro" id="IPR006680">
    <property type="entry name" value="Amidohydro-rel"/>
</dbReference>
<organism evidence="3 4">
    <name type="scientific">Desulfobacula toluolica (strain DSM 7467 / Tol2)</name>
    <dbReference type="NCBI Taxonomy" id="651182"/>
    <lineage>
        <taxon>Bacteria</taxon>
        <taxon>Pseudomonadati</taxon>
        <taxon>Thermodesulfobacteriota</taxon>
        <taxon>Desulfobacteria</taxon>
        <taxon>Desulfobacterales</taxon>
        <taxon>Desulfobacteraceae</taxon>
        <taxon>Desulfobacula</taxon>
    </lineage>
</organism>
<proteinExistence type="predicted"/>
<dbReference type="OrthoDB" id="9799024at2"/>
<dbReference type="KEGG" id="dto:TOL2_C35230"/>